<reference evidence="2 3" key="1">
    <citation type="submission" date="2016-08" db="EMBL/GenBank/DDBJ databases">
        <title>Novel Firmicutes and Novel Genomes.</title>
        <authorList>
            <person name="Poppleton D.I."/>
            <person name="Gribaldo S."/>
        </authorList>
    </citation>
    <scope>NUCLEOTIDE SEQUENCE [LARGE SCALE GENOMIC DNA]</scope>
    <source>
        <strain evidence="2 3">CTT3</strain>
    </source>
</reference>
<keyword evidence="3" id="KW-1185">Reference proteome</keyword>
<accession>A0A419T3C3</accession>
<feature type="transmembrane region" description="Helical" evidence="1">
    <location>
        <begin position="29"/>
        <end position="46"/>
    </location>
</feature>
<sequence>MPVEISIQYFAIAISILTLIIKHKGMKKYVPVALFASLYANIWGYIAKYFNFWSYPIKLFPVAEDLSLVVDIVVVPVIAMFWVRYCPKRFKDKLFWALEWTVVLSIIEFFLEKYTDAMEYGNGYAWYHSSILWFISGFIWLGFHLWLNDWKRDIDNIFNRY</sequence>
<dbReference type="InterPro" id="IPR048147">
    <property type="entry name" value="CBO0543-like"/>
</dbReference>
<feature type="transmembrane region" description="Helical" evidence="1">
    <location>
        <begin position="6"/>
        <end position="22"/>
    </location>
</feature>
<dbReference type="EMBL" id="MCIB01000014">
    <property type="protein sequence ID" value="RKD31962.1"/>
    <property type="molecule type" value="Genomic_DNA"/>
</dbReference>
<keyword evidence="1" id="KW-1133">Transmembrane helix</keyword>
<feature type="transmembrane region" description="Helical" evidence="1">
    <location>
        <begin position="95"/>
        <end position="111"/>
    </location>
</feature>
<name>A0A419T3C3_9FIRM</name>
<dbReference type="RefSeq" id="WP_120169068.1">
    <property type="nucleotide sequence ID" value="NZ_MCIB01000014.1"/>
</dbReference>
<evidence type="ECO:0000313" key="2">
    <source>
        <dbReference type="EMBL" id="RKD31962.1"/>
    </source>
</evidence>
<evidence type="ECO:0000256" key="1">
    <source>
        <dbReference type="SAM" id="Phobius"/>
    </source>
</evidence>
<keyword evidence="1" id="KW-0812">Transmembrane</keyword>
<dbReference type="AlphaFoldDB" id="A0A419T3C3"/>
<proteinExistence type="predicted"/>
<evidence type="ECO:0000313" key="3">
    <source>
        <dbReference type="Proteomes" id="UP000284177"/>
    </source>
</evidence>
<feature type="transmembrane region" description="Helical" evidence="1">
    <location>
        <begin position="66"/>
        <end position="83"/>
    </location>
</feature>
<protein>
    <submittedName>
        <fullName evidence="2">Competence protein</fullName>
    </submittedName>
</protein>
<comment type="caution">
    <text evidence="2">The sequence shown here is derived from an EMBL/GenBank/DDBJ whole genome shotgun (WGS) entry which is preliminary data.</text>
</comment>
<dbReference type="OrthoDB" id="1681079at2"/>
<organism evidence="2 3">
    <name type="scientific">Thermohalobacter berrensis</name>
    <dbReference type="NCBI Taxonomy" id="99594"/>
    <lineage>
        <taxon>Bacteria</taxon>
        <taxon>Bacillati</taxon>
        <taxon>Bacillota</taxon>
        <taxon>Tissierellia</taxon>
        <taxon>Tissierellales</taxon>
        <taxon>Thermohalobacteraceae</taxon>
        <taxon>Thermohalobacter</taxon>
    </lineage>
</organism>
<dbReference type="NCBIfam" id="NF041644">
    <property type="entry name" value="CBO0543_fam"/>
    <property type="match status" value="1"/>
</dbReference>
<gene>
    <name evidence="2" type="ORF">BET03_11835</name>
</gene>
<feature type="transmembrane region" description="Helical" evidence="1">
    <location>
        <begin position="131"/>
        <end position="147"/>
    </location>
</feature>
<keyword evidence="1" id="KW-0472">Membrane</keyword>
<dbReference type="Proteomes" id="UP000284177">
    <property type="component" value="Unassembled WGS sequence"/>
</dbReference>